<organism evidence="3 4">
    <name type="scientific">Modicella reniformis</name>
    <dbReference type="NCBI Taxonomy" id="1440133"/>
    <lineage>
        <taxon>Eukaryota</taxon>
        <taxon>Fungi</taxon>
        <taxon>Fungi incertae sedis</taxon>
        <taxon>Mucoromycota</taxon>
        <taxon>Mortierellomycotina</taxon>
        <taxon>Mortierellomycetes</taxon>
        <taxon>Mortierellales</taxon>
        <taxon>Mortierellaceae</taxon>
        <taxon>Modicella</taxon>
    </lineage>
</organism>
<feature type="compositionally biased region" description="Polar residues" evidence="2">
    <location>
        <begin position="1"/>
        <end position="22"/>
    </location>
</feature>
<feature type="region of interest" description="Disordered" evidence="2">
    <location>
        <begin position="202"/>
        <end position="221"/>
    </location>
</feature>
<accession>A0A9P6JFS2</accession>
<feature type="coiled-coil region" evidence="1">
    <location>
        <begin position="223"/>
        <end position="314"/>
    </location>
</feature>
<proteinExistence type="predicted"/>
<sequence>MSTSSSGTDLPSIESSSRSLTPPASDDAPLGANEIVNDSETHDTEAESSAPNKRPIKKTVSRFDFRKESLEELLLLRALAQHRPSIAPHGTVVETWDKVVTCLHDSDKKDRPNKPMFANVKRRTCQLTCDRLMEEQKKYETYLISATGIAPEETERRLLMGELFRLKQATNAAAAEARVERTRQQENATEERRLGEMLLESAESGTVRRREDSDTENSVSTRYSKKRLTIQHLEKQLKEALDQVMEQRRIMAQQLALQEEYMQLRRQRAATKVTMEREKEEREVERELAKEQRVADREEDREKAREEYQRSRDIYDDRRHKEVMELAKLQSSSTHLLIDMMGVIKNMIETSKK</sequence>
<evidence type="ECO:0000313" key="4">
    <source>
        <dbReference type="Proteomes" id="UP000749646"/>
    </source>
</evidence>
<protein>
    <submittedName>
        <fullName evidence="3">Uncharacterized protein</fullName>
    </submittedName>
</protein>
<evidence type="ECO:0000256" key="2">
    <source>
        <dbReference type="SAM" id="MobiDB-lite"/>
    </source>
</evidence>
<dbReference type="EMBL" id="JAAAHW010004811">
    <property type="protein sequence ID" value="KAF9971417.1"/>
    <property type="molecule type" value="Genomic_DNA"/>
</dbReference>
<keyword evidence="1" id="KW-0175">Coiled coil</keyword>
<evidence type="ECO:0000313" key="3">
    <source>
        <dbReference type="EMBL" id="KAF9971417.1"/>
    </source>
</evidence>
<dbReference type="AlphaFoldDB" id="A0A9P6JFS2"/>
<dbReference type="Proteomes" id="UP000749646">
    <property type="component" value="Unassembled WGS sequence"/>
</dbReference>
<reference evidence="3" key="1">
    <citation type="journal article" date="2020" name="Fungal Divers.">
        <title>Resolving the Mortierellaceae phylogeny through synthesis of multi-gene phylogenetics and phylogenomics.</title>
        <authorList>
            <person name="Vandepol N."/>
            <person name="Liber J."/>
            <person name="Desiro A."/>
            <person name="Na H."/>
            <person name="Kennedy M."/>
            <person name="Barry K."/>
            <person name="Grigoriev I.V."/>
            <person name="Miller A.N."/>
            <person name="O'Donnell K."/>
            <person name="Stajich J.E."/>
            <person name="Bonito G."/>
        </authorList>
    </citation>
    <scope>NUCLEOTIDE SEQUENCE</scope>
    <source>
        <strain evidence="3">MES-2147</strain>
    </source>
</reference>
<name>A0A9P6JFS2_9FUNG</name>
<evidence type="ECO:0000256" key="1">
    <source>
        <dbReference type="SAM" id="Coils"/>
    </source>
</evidence>
<dbReference type="OrthoDB" id="2412087at2759"/>
<gene>
    <name evidence="3" type="ORF">BGZ65_010430</name>
</gene>
<comment type="caution">
    <text evidence="3">The sequence shown here is derived from an EMBL/GenBank/DDBJ whole genome shotgun (WGS) entry which is preliminary data.</text>
</comment>
<keyword evidence="4" id="KW-1185">Reference proteome</keyword>
<feature type="region of interest" description="Disordered" evidence="2">
    <location>
        <begin position="1"/>
        <end position="55"/>
    </location>
</feature>